<organism evidence="2">
    <name type="scientific">Tanacetum cinerariifolium</name>
    <name type="common">Dalmatian daisy</name>
    <name type="synonym">Chrysanthemum cinerariifolium</name>
    <dbReference type="NCBI Taxonomy" id="118510"/>
    <lineage>
        <taxon>Eukaryota</taxon>
        <taxon>Viridiplantae</taxon>
        <taxon>Streptophyta</taxon>
        <taxon>Embryophyta</taxon>
        <taxon>Tracheophyta</taxon>
        <taxon>Spermatophyta</taxon>
        <taxon>Magnoliopsida</taxon>
        <taxon>eudicotyledons</taxon>
        <taxon>Gunneridae</taxon>
        <taxon>Pentapetalae</taxon>
        <taxon>asterids</taxon>
        <taxon>campanulids</taxon>
        <taxon>Asterales</taxon>
        <taxon>Asteraceae</taxon>
        <taxon>Asteroideae</taxon>
        <taxon>Anthemideae</taxon>
        <taxon>Anthemidinae</taxon>
        <taxon>Tanacetum</taxon>
    </lineage>
</organism>
<feature type="compositionally biased region" description="Pro residues" evidence="1">
    <location>
        <begin position="30"/>
        <end position="42"/>
    </location>
</feature>
<dbReference type="AlphaFoldDB" id="A0A6L2JCH3"/>
<keyword evidence="2" id="KW-0808">Transferase</keyword>
<dbReference type="GO" id="GO:0003964">
    <property type="term" value="F:RNA-directed DNA polymerase activity"/>
    <property type="evidence" value="ECO:0007669"/>
    <property type="project" value="UniProtKB-KW"/>
</dbReference>
<dbReference type="CDD" id="cd01647">
    <property type="entry name" value="RT_LTR"/>
    <property type="match status" value="1"/>
</dbReference>
<dbReference type="InterPro" id="IPR043128">
    <property type="entry name" value="Rev_trsase/Diguanyl_cyclase"/>
</dbReference>
<accession>A0A6L2JCH3</accession>
<name>A0A6L2JCH3_TANCI</name>
<dbReference type="Gene3D" id="3.30.70.270">
    <property type="match status" value="1"/>
</dbReference>
<reference evidence="2" key="1">
    <citation type="journal article" date="2019" name="Sci. Rep.">
        <title>Draft genome of Tanacetum cinerariifolium, the natural source of mosquito coil.</title>
        <authorList>
            <person name="Yamashiro T."/>
            <person name="Shiraishi A."/>
            <person name="Satake H."/>
            <person name="Nakayama K."/>
        </authorList>
    </citation>
    <scope>NUCLEOTIDE SEQUENCE</scope>
</reference>
<feature type="compositionally biased region" description="Pro residues" evidence="1">
    <location>
        <begin position="1"/>
        <end position="12"/>
    </location>
</feature>
<keyword evidence="2" id="KW-0695">RNA-directed DNA polymerase</keyword>
<sequence>MQPVAPPSPDYVPGPEHTQSPNCVLGLEHPPSPVEIPYVPKPEYPEYLAPFDDEAPLEDQPQPVDASPTAASLGYVADSDLDDDPKEDLENDHADYPADGGDGDDKPFDDDDDDDTDDEDEEPFEDEGRKTVRLETSMLGSMKACIAKHAALLSPPLPLPSLPLPLPSPLTTSPTDTGEPLGYRATMIRIRALLPSTSCRTNIHEADVPPRKRACLTTPALKFEVGKSSAAGATRQPGPTEFDLRRYRVKQAGYRITNTWDVIVDTLIEIAPTTLDGVNQRVIELDTTIRQRNNEDRPDHRHTAMLLDKEAMYAREAWIGSKDRSVAIAVYVRTLEAQKMTPKKRNTRETPATTTTPTTTVTDAQLQALINQGISTTLAERDTDRSRNGTEGVVGLTRWLEKMEYVFQIRNCMVACQDVAYAMPWTALKRMITDKYRQGEAIEFAIEIMDKKMLTHAERQAEHKRKFNDTLRNNQNQQQPFKRNNVTRAYTVRPGDKKPYGVTKPLCPKCNYHHDGACAPKCPNCKKIGYLGHYKSDCPKLKNRNQRNRAGNRNAVARAYVVGTAWTNPNSNVLMGTFLLNICYALILLHTGANRSFISTAFSSLIDIIPTTLDHGYDVELADGRIIWVNTLMRGAKDKSKKKRLEDVPIVQDFLGIPPTRQVEFQIDLIPDAAPVARVPYRLAPSEMKELSDQLKELVDKGFIRPSSSPWGAPVLFVKKKDGSFWMCIDYQELNKLMVKNRYPLPRIDDFFDQL</sequence>
<feature type="compositionally biased region" description="Acidic residues" evidence="1">
    <location>
        <begin position="107"/>
        <end position="125"/>
    </location>
</feature>
<comment type="caution">
    <text evidence="2">The sequence shown here is derived from an EMBL/GenBank/DDBJ whole genome shotgun (WGS) entry which is preliminary data.</text>
</comment>
<gene>
    <name evidence="2" type="ORF">Tci_006398</name>
</gene>
<dbReference type="PANTHER" id="PTHR15503:SF45">
    <property type="entry name" value="RNA-DIRECTED DNA POLYMERASE HOMOLOG"/>
    <property type="match status" value="1"/>
</dbReference>
<dbReference type="InterPro" id="IPR043502">
    <property type="entry name" value="DNA/RNA_pol_sf"/>
</dbReference>
<proteinExistence type="predicted"/>
<dbReference type="SUPFAM" id="SSF56672">
    <property type="entry name" value="DNA/RNA polymerases"/>
    <property type="match status" value="1"/>
</dbReference>
<evidence type="ECO:0000313" key="2">
    <source>
        <dbReference type="EMBL" id="GEU34420.1"/>
    </source>
</evidence>
<evidence type="ECO:0000256" key="1">
    <source>
        <dbReference type="SAM" id="MobiDB-lite"/>
    </source>
</evidence>
<dbReference type="EMBL" id="BKCJ010000575">
    <property type="protein sequence ID" value="GEU34420.1"/>
    <property type="molecule type" value="Genomic_DNA"/>
</dbReference>
<dbReference type="Pfam" id="PF08284">
    <property type="entry name" value="RVP_2"/>
    <property type="match status" value="1"/>
</dbReference>
<dbReference type="Gene3D" id="3.10.10.10">
    <property type="entry name" value="HIV Type 1 Reverse Transcriptase, subunit A, domain 1"/>
    <property type="match status" value="1"/>
</dbReference>
<dbReference type="InterPro" id="IPR032567">
    <property type="entry name" value="RTL1-rel"/>
</dbReference>
<dbReference type="PANTHER" id="PTHR15503">
    <property type="entry name" value="LDOC1 RELATED"/>
    <property type="match status" value="1"/>
</dbReference>
<feature type="compositionally biased region" description="Acidic residues" evidence="1">
    <location>
        <begin position="79"/>
        <end position="90"/>
    </location>
</feature>
<feature type="region of interest" description="Disordered" evidence="1">
    <location>
        <begin position="1"/>
        <end position="132"/>
    </location>
</feature>
<keyword evidence="2" id="KW-0548">Nucleotidyltransferase</keyword>
<protein>
    <submittedName>
        <fullName evidence="2">Putative reverse transcriptase domain-containing protein</fullName>
    </submittedName>
</protein>